<evidence type="ECO:0000256" key="1">
    <source>
        <dbReference type="ARBA" id="ARBA00001957"/>
    </source>
</evidence>
<evidence type="ECO:0000256" key="2">
    <source>
        <dbReference type="ARBA" id="ARBA00022450"/>
    </source>
</evidence>
<gene>
    <name evidence="6" type="ORF">SAMN05444352_12952</name>
</gene>
<dbReference type="STRING" id="1215104.GCA_000730585_02126"/>
<dbReference type="InterPro" id="IPR042099">
    <property type="entry name" value="ANL_N_sf"/>
</dbReference>
<dbReference type="OrthoDB" id="9757559at2"/>
<dbReference type="InterPro" id="IPR006162">
    <property type="entry name" value="Ppantetheine_attach_site"/>
</dbReference>
<dbReference type="InterPro" id="IPR000873">
    <property type="entry name" value="AMP-dep_synth/lig_dom"/>
</dbReference>
<dbReference type="Gene3D" id="3.30.559.30">
    <property type="entry name" value="Nonribosomal peptide synthetase, condensation domain"/>
    <property type="match status" value="1"/>
</dbReference>
<dbReference type="InterPro" id="IPR001242">
    <property type="entry name" value="Condensation_dom"/>
</dbReference>
<protein>
    <submittedName>
        <fullName evidence="6">Mycobactin phenyloxazoline synthetase</fullName>
    </submittedName>
</protein>
<evidence type="ECO:0000313" key="6">
    <source>
        <dbReference type="EMBL" id="SNT21995.1"/>
    </source>
</evidence>
<comment type="cofactor">
    <cofactor evidence="1">
        <name>pantetheine 4'-phosphate</name>
        <dbReference type="ChEBI" id="CHEBI:47942"/>
    </cofactor>
</comment>
<name>A0A239KVC5_9PSED</name>
<dbReference type="Pfam" id="PF00668">
    <property type="entry name" value="Condensation"/>
    <property type="match status" value="1"/>
</dbReference>
<feature type="domain" description="Carrier" evidence="5">
    <location>
        <begin position="1034"/>
        <end position="1112"/>
    </location>
</feature>
<dbReference type="SMART" id="SM00823">
    <property type="entry name" value="PKS_PP"/>
    <property type="match status" value="1"/>
</dbReference>
<dbReference type="InterPro" id="IPR023213">
    <property type="entry name" value="CAT-like_dom_sf"/>
</dbReference>
<keyword evidence="4" id="KW-0436">Ligase</keyword>
<organism evidence="6 7">
    <name type="scientific">Pseudomonas japonica</name>
    <dbReference type="NCBI Taxonomy" id="256466"/>
    <lineage>
        <taxon>Bacteria</taxon>
        <taxon>Pseudomonadati</taxon>
        <taxon>Pseudomonadota</taxon>
        <taxon>Gammaproteobacteria</taxon>
        <taxon>Pseudomonadales</taxon>
        <taxon>Pseudomonadaceae</taxon>
        <taxon>Pseudomonas</taxon>
    </lineage>
</organism>
<proteinExistence type="predicted"/>
<dbReference type="GO" id="GO:0005737">
    <property type="term" value="C:cytoplasm"/>
    <property type="evidence" value="ECO:0007669"/>
    <property type="project" value="TreeGrafter"/>
</dbReference>
<dbReference type="InterPro" id="IPR020806">
    <property type="entry name" value="PKS_PP-bd"/>
</dbReference>
<dbReference type="Pfam" id="PF00550">
    <property type="entry name" value="PP-binding"/>
    <property type="match status" value="2"/>
</dbReference>
<dbReference type="PANTHER" id="PTHR45527:SF10">
    <property type="entry name" value="PYOCHELIN SYNTHASE PCHF"/>
    <property type="match status" value="1"/>
</dbReference>
<dbReference type="SUPFAM" id="SSF52777">
    <property type="entry name" value="CoA-dependent acyltransferases"/>
    <property type="match status" value="2"/>
</dbReference>
<dbReference type="GO" id="GO:0016874">
    <property type="term" value="F:ligase activity"/>
    <property type="evidence" value="ECO:0007669"/>
    <property type="project" value="UniProtKB-KW"/>
</dbReference>
<reference evidence="7" key="1">
    <citation type="submission" date="2017-06" db="EMBL/GenBank/DDBJ databases">
        <authorList>
            <person name="Varghese N."/>
            <person name="Submissions S."/>
        </authorList>
    </citation>
    <scope>NUCLEOTIDE SEQUENCE [LARGE SCALE GENOMIC DNA]</scope>
    <source>
        <strain evidence="7">DSM 22348</strain>
    </source>
</reference>
<sequence length="1131" mass="121956">MDLHEEVTRQVSLSLQLEDGAVACDSNLIEYGLHSLKIMELVGLFEGRYNRQLSFADFAMAPTIGEWVKLLEQPVSEPVLLDSASRVSSLESTQAPVALSEMQYAYWAGRQAGGASAHLYVEFTGQGIDPQRLQGAFSALLARHPMLRVIITADGQQQIAHELDAQVGVDDLRTHLPRQARALQLRKRQAMSGQKLDVARGQVIDISLTLLPGGQHCLHIDMDMIAADAESYLLALEDLARLYLEGSSGLASQPVGGSYFDYLEHLRSDPRRQQTLADDQHWWQARLPGFPEPPELPLVAEGLRHDPERFDSRCHVFSVADKAVLEGLADRCQVPLASLLLTLFALTLTRWSSSPRFRLNLPSFLRLEGQDVEGTIGDFSRFVLLDVDMAADRSLQQACQRMHQEWQHASRHAAYPGVQVLRDLSRLHKQTETAPIVFTPFGMERTELFSEQVGAAFGEPSWCLSQGPKVDLDAQVAALHGGLLVNWDIRQAAFRGTSALQMFDHYITALRGLIEQGPALDRLPDSSATEAAAQPDHATLTAGEVPPGLLELFVRQVGHNPDATALVHGGKQLSYRALSLEAGSIARRLSDLGVKTGDTVALCLDDGVSMIAAIFATWSLGAAYVPVTTAQLPTWLASLQCSCVITDCQGVQAPAIGLIDLSIQQQGAMDELTLTAAALTRGGRACLLPVQPAGSAQELIDLSQAALGATLQGLINVCGTDRQTVLLSLSGINSDLLLADLCLTLATGGQLVLAGSQPLATLMRSAGVNALHGTTGQVIELATSVDRRELSQLSRVLCARDAVPQSLWAHLLQAGSSPRLISLQGSVHTGIYSAFSVADADDAWVNGHLPHGQPLGRSRCLILDSQMRECPDWVMGQLLVGGPGLAEGAGDYIRHQGERWYRTGVLAYRDERGQIVLHAPAHARIKYQGYLVDTDAVAALIQSIPGVSLAKVCRIQHKGVPALAALIVPVPTAQGQARTQELRIRQALEALPRNLGLRHFQFSERVPLTADGLINLATLVERLQADAQRHASGPVGSALEQAVSHVFAKMLGSVVDQVSLEDDFFDLGGDSLLATHLVVALNRYFRGAELTVVDVFAARSAKGVAAQLAERLPGTADKIAAVFLKVVGGVQ</sequence>
<dbReference type="InterPro" id="IPR045851">
    <property type="entry name" value="AMP-bd_C_sf"/>
</dbReference>
<dbReference type="InterPro" id="IPR029058">
    <property type="entry name" value="AB_hydrolase_fold"/>
</dbReference>
<dbReference type="Gene3D" id="3.30.300.30">
    <property type="match status" value="1"/>
</dbReference>
<dbReference type="PROSITE" id="PS50075">
    <property type="entry name" value="CARRIER"/>
    <property type="match status" value="2"/>
</dbReference>
<dbReference type="Pfam" id="PF00501">
    <property type="entry name" value="AMP-binding"/>
    <property type="match status" value="2"/>
</dbReference>
<evidence type="ECO:0000313" key="7">
    <source>
        <dbReference type="Proteomes" id="UP000198407"/>
    </source>
</evidence>
<dbReference type="PROSITE" id="PS00012">
    <property type="entry name" value="PHOSPHOPANTETHEINE"/>
    <property type="match status" value="2"/>
</dbReference>
<accession>A0A239KVC5</accession>
<dbReference type="AlphaFoldDB" id="A0A239KVC5"/>
<dbReference type="Gene3D" id="3.30.559.10">
    <property type="entry name" value="Chloramphenicol acetyltransferase-like domain"/>
    <property type="match status" value="1"/>
</dbReference>
<evidence type="ECO:0000259" key="5">
    <source>
        <dbReference type="PROSITE" id="PS50075"/>
    </source>
</evidence>
<dbReference type="GO" id="GO:0043041">
    <property type="term" value="P:amino acid activation for nonribosomal peptide biosynthetic process"/>
    <property type="evidence" value="ECO:0007669"/>
    <property type="project" value="TreeGrafter"/>
</dbReference>
<dbReference type="GO" id="GO:0031177">
    <property type="term" value="F:phosphopantetheine binding"/>
    <property type="evidence" value="ECO:0007669"/>
    <property type="project" value="InterPro"/>
</dbReference>
<keyword evidence="7" id="KW-1185">Reference proteome</keyword>
<dbReference type="InterPro" id="IPR009081">
    <property type="entry name" value="PP-bd_ACP"/>
</dbReference>
<evidence type="ECO:0000256" key="4">
    <source>
        <dbReference type="ARBA" id="ARBA00022598"/>
    </source>
</evidence>
<dbReference type="InterPro" id="IPR036736">
    <property type="entry name" value="ACP-like_sf"/>
</dbReference>
<dbReference type="Proteomes" id="UP000198407">
    <property type="component" value="Unassembled WGS sequence"/>
</dbReference>
<dbReference type="SUPFAM" id="SSF56801">
    <property type="entry name" value="Acetyl-CoA synthetase-like"/>
    <property type="match status" value="1"/>
</dbReference>
<dbReference type="Gene3D" id="3.40.50.1820">
    <property type="entry name" value="alpha/beta hydrolase"/>
    <property type="match status" value="1"/>
</dbReference>
<dbReference type="RefSeq" id="WP_042126485.1">
    <property type="nucleotide sequence ID" value="NZ_FZOL01000029.1"/>
</dbReference>
<dbReference type="SUPFAM" id="SSF47336">
    <property type="entry name" value="ACP-like"/>
    <property type="match status" value="2"/>
</dbReference>
<dbReference type="Gene3D" id="1.10.1200.10">
    <property type="entry name" value="ACP-like"/>
    <property type="match status" value="1"/>
</dbReference>
<dbReference type="EMBL" id="FZOL01000029">
    <property type="protein sequence ID" value="SNT21995.1"/>
    <property type="molecule type" value="Genomic_DNA"/>
</dbReference>
<feature type="domain" description="Carrier" evidence="5">
    <location>
        <begin position="1"/>
        <end position="75"/>
    </location>
</feature>
<keyword evidence="2" id="KW-0596">Phosphopantetheine</keyword>
<evidence type="ECO:0000256" key="3">
    <source>
        <dbReference type="ARBA" id="ARBA00022553"/>
    </source>
</evidence>
<keyword evidence="3" id="KW-0597">Phosphoprotein</keyword>
<dbReference type="Gene3D" id="3.40.50.12780">
    <property type="entry name" value="N-terminal domain of ligase-like"/>
    <property type="match status" value="2"/>
</dbReference>
<dbReference type="GO" id="GO:0000036">
    <property type="term" value="F:acyl carrier activity"/>
    <property type="evidence" value="ECO:0007669"/>
    <property type="project" value="TreeGrafter"/>
</dbReference>
<dbReference type="PANTHER" id="PTHR45527">
    <property type="entry name" value="NONRIBOSOMAL PEPTIDE SYNTHETASE"/>
    <property type="match status" value="1"/>
</dbReference>
<dbReference type="GO" id="GO:0044550">
    <property type="term" value="P:secondary metabolite biosynthetic process"/>
    <property type="evidence" value="ECO:0007669"/>
    <property type="project" value="TreeGrafter"/>
</dbReference>